<keyword evidence="11" id="KW-0732">Signal</keyword>
<comment type="similarity">
    <text evidence="2">Belongs to the glycosyltransferase 29 family.</text>
</comment>
<dbReference type="KEGG" id="dcr:108214490"/>
<evidence type="ECO:0000256" key="5">
    <source>
        <dbReference type="ARBA" id="ARBA00022692"/>
    </source>
</evidence>
<comment type="subcellular location">
    <subcellularLocation>
        <location evidence="1">Golgi apparatus membrane</location>
        <topology evidence="1">Single-pass type II membrane protein</topology>
    </subcellularLocation>
</comment>
<evidence type="ECO:0000313" key="13">
    <source>
        <dbReference type="Proteomes" id="UP000077755"/>
    </source>
</evidence>
<sequence length="375" mass="43274">MKYPMRHLLSFLIFVVLVVSLSYQNSLRRGFEVDSSSHFVERPVFNATLLKLASVDMGESKLSQEIESLLEGNFKMQGRHRTFMSTGKRRIDVRVRSARGVPVNLRSPEFYRLWLEFRKNLQKWSRRRRFQSNMMTNLVDSFNGLVDVGKKHKTCAVVGNSGILLNHEYGKLIDSHELVIRLNNARISNFERNVGLKTSISFVNSNILHLCARRESCYCHPYGDKVPIVMYMCQPVHFFDYVLCNSSHKAPLIITDPGFDALCSRIVKYYSLKRFIQVAAKDVGEWGSAHDGVNFHYSSGMQAILLAVGVCEKVSIFGFGKSDKAKHHYHTNQKAELQLHDYEAEYEFYRDLVHKPRVIPFISDKFKFPAVVLYQ</sequence>
<evidence type="ECO:0000256" key="8">
    <source>
        <dbReference type="ARBA" id="ARBA00023034"/>
    </source>
</evidence>
<name>A0AAF0WSD6_DAUCS</name>
<evidence type="ECO:0000256" key="2">
    <source>
        <dbReference type="ARBA" id="ARBA00006003"/>
    </source>
</evidence>
<dbReference type="PANTHER" id="PTHR46779:SF1">
    <property type="entry name" value="BETA-1,6-GALACTOSYLTRANSFERASE GALT29A"/>
    <property type="match status" value="1"/>
</dbReference>
<dbReference type="PANTHER" id="PTHR46779">
    <property type="entry name" value="BETA-1,6-GALACTOSYLTRANSFERASE GALT29A"/>
    <property type="match status" value="1"/>
</dbReference>
<evidence type="ECO:0000256" key="10">
    <source>
        <dbReference type="ARBA" id="ARBA00023180"/>
    </source>
</evidence>
<keyword evidence="13" id="KW-1185">Reference proteome</keyword>
<evidence type="ECO:0000256" key="1">
    <source>
        <dbReference type="ARBA" id="ARBA00004323"/>
    </source>
</evidence>
<dbReference type="InterPro" id="IPR001675">
    <property type="entry name" value="Glyco_trans_29"/>
</dbReference>
<keyword evidence="8" id="KW-0333">Golgi apparatus</keyword>
<keyword evidence="5" id="KW-0812">Transmembrane</keyword>
<dbReference type="GO" id="GO:0008373">
    <property type="term" value="F:sialyltransferase activity"/>
    <property type="evidence" value="ECO:0007669"/>
    <property type="project" value="InterPro"/>
</dbReference>
<keyword evidence="9" id="KW-0472">Membrane</keyword>
<feature type="chain" id="PRO_5041955124" description="Sialyltransferase-like protein" evidence="11">
    <location>
        <begin position="21"/>
        <end position="375"/>
    </location>
</feature>
<protein>
    <recommendedName>
        <fullName evidence="14">Sialyltransferase-like protein</fullName>
    </recommendedName>
</protein>
<evidence type="ECO:0008006" key="14">
    <source>
        <dbReference type="Google" id="ProtNLM"/>
    </source>
</evidence>
<dbReference type="Gene3D" id="3.90.1480.20">
    <property type="entry name" value="Glycosyl transferase family 29"/>
    <property type="match status" value="1"/>
</dbReference>
<keyword evidence="6" id="KW-0735">Signal-anchor</keyword>
<dbReference type="Proteomes" id="UP000077755">
    <property type="component" value="Chromosome 3"/>
</dbReference>
<dbReference type="AlphaFoldDB" id="A0AAF0WSD6"/>
<organism evidence="12 13">
    <name type="scientific">Daucus carota subsp. sativus</name>
    <name type="common">Carrot</name>
    <dbReference type="NCBI Taxonomy" id="79200"/>
    <lineage>
        <taxon>Eukaryota</taxon>
        <taxon>Viridiplantae</taxon>
        <taxon>Streptophyta</taxon>
        <taxon>Embryophyta</taxon>
        <taxon>Tracheophyta</taxon>
        <taxon>Spermatophyta</taxon>
        <taxon>Magnoliopsida</taxon>
        <taxon>eudicotyledons</taxon>
        <taxon>Gunneridae</taxon>
        <taxon>Pentapetalae</taxon>
        <taxon>asterids</taxon>
        <taxon>campanulids</taxon>
        <taxon>Apiales</taxon>
        <taxon>Apiaceae</taxon>
        <taxon>Apioideae</taxon>
        <taxon>Scandiceae</taxon>
        <taxon>Daucinae</taxon>
        <taxon>Daucus</taxon>
        <taxon>Daucus sect. Daucus</taxon>
    </lineage>
</organism>
<dbReference type="GO" id="GO:0000139">
    <property type="term" value="C:Golgi membrane"/>
    <property type="evidence" value="ECO:0007669"/>
    <property type="project" value="UniProtKB-SubCell"/>
</dbReference>
<reference evidence="12" key="2">
    <citation type="submission" date="2022-03" db="EMBL/GenBank/DDBJ databases">
        <title>Draft title - Genomic analysis of global carrot germplasm unveils the trajectory of domestication and the origin of high carotenoid orange carrot.</title>
        <authorList>
            <person name="Iorizzo M."/>
            <person name="Ellison S."/>
            <person name="Senalik D."/>
            <person name="Macko-Podgorni A."/>
            <person name="Grzebelus D."/>
            <person name="Bostan H."/>
            <person name="Rolling W."/>
            <person name="Curaba J."/>
            <person name="Simon P."/>
        </authorList>
    </citation>
    <scope>NUCLEOTIDE SEQUENCE</scope>
    <source>
        <tissue evidence="12">Leaf</tissue>
    </source>
</reference>
<keyword evidence="4" id="KW-0808">Transferase</keyword>
<dbReference type="EMBL" id="CP093345">
    <property type="protein sequence ID" value="WOG94509.1"/>
    <property type="molecule type" value="Genomic_DNA"/>
</dbReference>
<evidence type="ECO:0000256" key="4">
    <source>
        <dbReference type="ARBA" id="ARBA00022679"/>
    </source>
</evidence>
<evidence type="ECO:0000256" key="7">
    <source>
        <dbReference type="ARBA" id="ARBA00022989"/>
    </source>
</evidence>
<keyword evidence="3" id="KW-0328">Glycosyltransferase</keyword>
<keyword evidence="7" id="KW-1133">Transmembrane helix</keyword>
<evidence type="ECO:0000256" key="3">
    <source>
        <dbReference type="ARBA" id="ARBA00022676"/>
    </source>
</evidence>
<keyword evidence="10" id="KW-0325">Glycoprotein</keyword>
<proteinExistence type="inferred from homology"/>
<feature type="signal peptide" evidence="11">
    <location>
        <begin position="1"/>
        <end position="20"/>
    </location>
</feature>
<evidence type="ECO:0000256" key="6">
    <source>
        <dbReference type="ARBA" id="ARBA00022968"/>
    </source>
</evidence>
<evidence type="ECO:0000313" key="12">
    <source>
        <dbReference type="EMBL" id="WOG94509.1"/>
    </source>
</evidence>
<accession>A0AAF0WSD6</accession>
<dbReference type="Pfam" id="PF00777">
    <property type="entry name" value="Glyco_transf_29"/>
    <property type="match status" value="1"/>
</dbReference>
<evidence type="ECO:0000256" key="9">
    <source>
        <dbReference type="ARBA" id="ARBA00023136"/>
    </source>
</evidence>
<gene>
    <name evidence="12" type="ORF">DCAR_0313805</name>
</gene>
<dbReference type="InterPro" id="IPR038578">
    <property type="entry name" value="GT29-like_sf"/>
</dbReference>
<evidence type="ECO:0000256" key="11">
    <source>
        <dbReference type="SAM" id="SignalP"/>
    </source>
</evidence>
<reference evidence="12" key="1">
    <citation type="journal article" date="2016" name="Nat. Genet.">
        <title>A high-quality carrot genome assembly provides new insights into carotenoid accumulation and asterid genome evolution.</title>
        <authorList>
            <person name="Iorizzo M."/>
            <person name="Ellison S."/>
            <person name="Senalik D."/>
            <person name="Zeng P."/>
            <person name="Satapoomin P."/>
            <person name="Huang J."/>
            <person name="Bowman M."/>
            <person name="Iovene M."/>
            <person name="Sanseverino W."/>
            <person name="Cavagnaro P."/>
            <person name="Yildiz M."/>
            <person name="Macko-Podgorni A."/>
            <person name="Moranska E."/>
            <person name="Grzebelus E."/>
            <person name="Grzebelus D."/>
            <person name="Ashrafi H."/>
            <person name="Zheng Z."/>
            <person name="Cheng S."/>
            <person name="Spooner D."/>
            <person name="Van Deynze A."/>
            <person name="Simon P."/>
        </authorList>
    </citation>
    <scope>NUCLEOTIDE SEQUENCE</scope>
    <source>
        <tissue evidence="12">Leaf</tissue>
    </source>
</reference>
<dbReference type="CDD" id="cd19952">
    <property type="entry name" value="GT29"/>
    <property type="match status" value="1"/>
</dbReference>